<feature type="compositionally biased region" description="Polar residues" evidence="1">
    <location>
        <begin position="1"/>
        <end position="18"/>
    </location>
</feature>
<dbReference type="Proteomes" id="UP000242875">
    <property type="component" value="Unassembled WGS sequence"/>
</dbReference>
<feature type="region of interest" description="Disordered" evidence="1">
    <location>
        <begin position="263"/>
        <end position="287"/>
    </location>
</feature>
<feature type="region of interest" description="Disordered" evidence="1">
    <location>
        <begin position="1"/>
        <end position="25"/>
    </location>
</feature>
<proteinExistence type="predicted"/>
<comment type="caution">
    <text evidence="2">The sequence shown here is derived from an EMBL/GenBank/DDBJ whole genome shotgun (WGS) entry which is preliminary data.</text>
</comment>
<feature type="compositionally biased region" description="Polar residues" evidence="1">
    <location>
        <begin position="202"/>
        <end position="216"/>
    </location>
</feature>
<evidence type="ECO:0000313" key="3">
    <source>
        <dbReference type="Proteomes" id="UP000242875"/>
    </source>
</evidence>
<reference evidence="2 3" key="1">
    <citation type="journal article" date="2017" name="Mycologia">
        <title>Bifiguratus adelaidae, gen. et sp. nov., a new member of Mucoromycotina in endophytic and soil-dwelling habitats.</title>
        <authorList>
            <person name="Torres-Cruz T.J."/>
            <person name="Billingsley Tobias T.L."/>
            <person name="Almatruk M."/>
            <person name="Hesse C."/>
            <person name="Kuske C.R."/>
            <person name="Desiro A."/>
            <person name="Benucci G.M."/>
            <person name="Bonito G."/>
            <person name="Stajich J.E."/>
            <person name="Dunlap C."/>
            <person name="Arnold A.E."/>
            <person name="Porras-Alfaro A."/>
        </authorList>
    </citation>
    <scope>NUCLEOTIDE SEQUENCE [LARGE SCALE GENOMIC DNA]</scope>
    <source>
        <strain evidence="2 3">AZ0501</strain>
    </source>
</reference>
<name>A0A261Y368_9FUNG</name>
<evidence type="ECO:0000313" key="2">
    <source>
        <dbReference type="EMBL" id="OZJ05059.1"/>
    </source>
</evidence>
<dbReference type="EMBL" id="MVBO01000023">
    <property type="protein sequence ID" value="OZJ05059.1"/>
    <property type="molecule type" value="Genomic_DNA"/>
</dbReference>
<sequence length="287" mass="32877">MGNNTSLELKNESDQTPSVHADRNEWERQYHESEHYRFLARDEDKFRLESEREAEAARSEGLVGDAVELESQAALHERKCQAYNYKAACLIYEANNPRSDLMAHCVNLEGLTEDECFHFMHEYLEAHIRQSDQNFHLLVNTPVKSTISDHGHPDIVDRINEHFTHWEQDLSNSPIQDKVQVDIPFMPSTPPALSREKRSPRTPVQGSPTTPLQKCSTPVMPKLQTAPFKLEDQEVLIEEPLSLSARRTERYPLVHRGLASLLRSQHPNNTPPLKAAAPPTINEQRHL</sequence>
<evidence type="ECO:0000256" key="1">
    <source>
        <dbReference type="SAM" id="MobiDB-lite"/>
    </source>
</evidence>
<protein>
    <submittedName>
        <fullName evidence="2">Uncharacterized protein</fullName>
    </submittedName>
</protein>
<accession>A0A261Y368</accession>
<keyword evidence="3" id="KW-1185">Reference proteome</keyword>
<feature type="region of interest" description="Disordered" evidence="1">
    <location>
        <begin position="187"/>
        <end position="217"/>
    </location>
</feature>
<organism evidence="2 3">
    <name type="scientific">Bifiguratus adelaidae</name>
    <dbReference type="NCBI Taxonomy" id="1938954"/>
    <lineage>
        <taxon>Eukaryota</taxon>
        <taxon>Fungi</taxon>
        <taxon>Fungi incertae sedis</taxon>
        <taxon>Mucoromycota</taxon>
        <taxon>Mucoromycotina</taxon>
        <taxon>Endogonomycetes</taxon>
        <taxon>Endogonales</taxon>
        <taxon>Endogonales incertae sedis</taxon>
        <taxon>Bifiguratus</taxon>
    </lineage>
</organism>
<gene>
    <name evidence="2" type="ORF">BZG36_02095</name>
</gene>
<dbReference type="AlphaFoldDB" id="A0A261Y368"/>